<dbReference type="Pfam" id="PF08240">
    <property type="entry name" value="ADH_N"/>
    <property type="match status" value="1"/>
</dbReference>
<dbReference type="InterPro" id="IPR011032">
    <property type="entry name" value="GroES-like_sf"/>
</dbReference>
<protein>
    <recommendedName>
        <fullName evidence="7">Enoyl reductase (ER) domain-containing protein</fullName>
    </recommendedName>
</protein>
<evidence type="ECO:0000313" key="8">
    <source>
        <dbReference type="EMBL" id="GJN91035.1"/>
    </source>
</evidence>
<sequence length="403" mass="42257">MPTQTQALVVDQVGATPVLTDIELADPQPNGAAALPERRHNLCPNKDTAQLIPRVRVITEVLVRITACGVCHTDNLIQHGGIPSAFPSILGHEGSGTVVAVGSAVTRVQPGDSVLLSYSTCGECPYCQNDRPAACQNFFVQNFGRTRNAAVGSEPVAKAVATGEAIHGTFFGQSAFGRHALVVESSVVKVSPGTDLVQLAPVGCGLQSGAGVLLNKFKPSPESSVAIFGLGAVGFGALWAAVHLKIKTIIVVDLFPSRRDLALSQGATHGLAGNSPSLLADIRALTGGMGTQYAVEATGVERVLRTAWEAIANFGHVCSVGNPGPGVKGPFDINDMVNTSKTWSGLAEGDSNPPIFVPQLMRLYEQGEFPIQSISKVYPVERYDEAIADMKAGTVIKPIITFK</sequence>
<proteinExistence type="inferred from homology"/>
<dbReference type="SUPFAM" id="SSF51735">
    <property type="entry name" value="NAD(P)-binding Rossmann-fold domains"/>
    <property type="match status" value="1"/>
</dbReference>
<name>A0AAV5GND8_9BASI</name>
<evidence type="ECO:0000256" key="4">
    <source>
        <dbReference type="ARBA" id="ARBA00022833"/>
    </source>
</evidence>
<dbReference type="InterPro" id="IPR002328">
    <property type="entry name" value="ADH_Zn_CS"/>
</dbReference>
<dbReference type="Gene3D" id="3.40.50.720">
    <property type="entry name" value="NAD(P)-binding Rossmann-like Domain"/>
    <property type="match status" value="1"/>
</dbReference>
<comment type="caution">
    <text evidence="8">The sequence shown here is derived from an EMBL/GenBank/DDBJ whole genome shotgun (WGS) entry which is preliminary data.</text>
</comment>
<evidence type="ECO:0000256" key="5">
    <source>
        <dbReference type="ARBA" id="ARBA00023002"/>
    </source>
</evidence>
<dbReference type="InterPro" id="IPR036291">
    <property type="entry name" value="NAD(P)-bd_dom_sf"/>
</dbReference>
<dbReference type="GO" id="GO:0008270">
    <property type="term" value="F:zinc ion binding"/>
    <property type="evidence" value="ECO:0007669"/>
    <property type="project" value="InterPro"/>
</dbReference>
<dbReference type="AlphaFoldDB" id="A0AAV5GND8"/>
<keyword evidence="9" id="KW-1185">Reference proteome</keyword>
<dbReference type="Gene3D" id="3.90.180.10">
    <property type="entry name" value="Medium-chain alcohol dehydrogenases, catalytic domain"/>
    <property type="match status" value="1"/>
</dbReference>
<dbReference type="PROSITE" id="PS00059">
    <property type="entry name" value="ADH_ZINC"/>
    <property type="match status" value="1"/>
</dbReference>
<dbReference type="CDD" id="cd08278">
    <property type="entry name" value="benzyl_alcohol_DH"/>
    <property type="match status" value="1"/>
</dbReference>
<gene>
    <name evidence="8" type="ORF">Rhopal_004050-T1</name>
</gene>
<dbReference type="Proteomes" id="UP001342314">
    <property type="component" value="Unassembled WGS sequence"/>
</dbReference>
<dbReference type="InterPro" id="IPR020843">
    <property type="entry name" value="ER"/>
</dbReference>
<evidence type="ECO:0000259" key="7">
    <source>
        <dbReference type="SMART" id="SM00829"/>
    </source>
</evidence>
<evidence type="ECO:0000256" key="3">
    <source>
        <dbReference type="ARBA" id="ARBA00022723"/>
    </source>
</evidence>
<dbReference type="Pfam" id="PF00107">
    <property type="entry name" value="ADH_zinc_N"/>
    <property type="match status" value="1"/>
</dbReference>
<dbReference type="PANTHER" id="PTHR43350">
    <property type="entry name" value="NAD-DEPENDENT ALCOHOL DEHYDROGENASE"/>
    <property type="match status" value="1"/>
</dbReference>
<evidence type="ECO:0000256" key="6">
    <source>
        <dbReference type="RuleBase" id="RU361277"/>
    </source>
</evidence>
<keyword evidence="4 6" id="KW-0862">Zinc</keyword>
<evidence type="ECO:0000256" key="1">
    <source>
        <dbReference type="ARBA" id="ARBA00001947"/>
    </source>
</evidence>
<dbReference type="EMBL" id="BQKY01000008">
    <property type="protein sequence ID" value="GJN91035.1"/>
    <property type="molecule type" value="Genomic_DNA"/>
</dbReference>
<dbReference type="SUPFAM" id="SSF50129">
    <property type="entry name" value="GroES-like"/>
    <property type="match status" value="1"/>
</dbReference>
<keyword evidence="3 6" id="KW-0479">Metal-binding</keyword>
<evidence type="ECO:0000313" key="9">
    <source>
        <dbReference type="Proteomes" id="UP001342314"/>
    </source>
</evidence>
<evidence type="ECO:0000256" key="2">
    <source>
        <dbReference type="ARBA" id="ARBA00008072"/>
    </source>
</evidence>
<dbReference type="SMART" id="SM00829">
    <property type="entry name" value="PKS_ER"/>
    <property type="match status" value="1"/>
</dbReference>
<reference evidence="8 9" key="1">
    <citation type="submission" date="2021-12" db="EMBL/GenBank/DDBJ databases">
        <title>High titer production of polyol ester of fatty acids by Rhodotorula paludigena BS15 towards product separation-free biomass refinery.</title>
        <authorList>
            <person name="Mano J."/>
            <person name="Ono H."/>
            <person name="Tanaka T."/>
            <person name="Naito K."/>
            <person name="Sushida H."/>
            <person name="Ike M."/>
            <person name="Tokuyasu K."/>
            <person name="Kitaoka M."/>
        </authorList>
    </citation>
    <scope>NUCLEOTIDE SEQUENCE [LARGE SCALE GENOMIC DNA]</scope>
    <source>
        <strain evidence="8 9">BS15</strain>
    </source>
</reference>
<dbReference type="InterPro" id="IPR013149">
    <property type="entry name" value="ADH-like_C"/>
</dbReference>
<dbReference type="PANTHER" id="PTHR43350:SF2">
    <property type="entry name" value="GROES-LIKE ZINC-BINDING ALCOHOL DEHYDROGENASE FAMILY PROTEIN"/>
    <property type="match status" value="1"/>
</dbReference>
<dbReference type="GO" id="GO:0016491">
    <property type="term" value="F:oxidoreductase activity"/>
    <property type="evidence" value="ECO:0007669"/>
    <property type="project" value="UniProtKB-KW"/>
</dbReference>
<dbReference type="InterPro" id="IPR013154">
    <property type="entry name" value="ADH-like_N"/>
</dbReference>
<organism evidence="8 9">
    <name type="scientific">Rhodotorula paludigena</name>
    <dbReference type="NCBI Taxonomy" id="86838"/>
    <lineage>
        <taxon>Eukaryota</taxon>
        <taxon>Fungi</taxon>
        <taxon>Dikarya</taxon>
        <taxon>Basidiomycota</taxon>
        <taxon>Pucciniomycotina</taxon>
        <taxon>Microbotryomycetes</taxon>
        <taxon>Sporidiobolales</taxon>
        <taxon>Sporidiobolaceae</taxon>
        <taxon>Rhodotorula</taxon>
    </lineage>
</organism>
<feature type="domain" description="Enoyl reductase (ER)" evidence="7">
    <location>
        <begin position="46"/>
        <end position="400"/>
    </location>
</feature>
<accession>A0AAV5GND8</accession>
<comment type="similarity">
    <text evidence="2 6">Belongs to the zinc-containing alcohol dehydrogenase family.</text>
</comment>
<keyword evidence="5" id="KW-0560">Oxidoreductase</keyword>
<comment type="cofactor">
    <cofactor evidence="1 6">
        <name>Zn(2+)</name>
        <dbReference type="ChEBI" id="CHEBI:29105"/>
    </cofactor>
</comment>